<proteinExistence type="predicted"/>
<feature type="domain" description="DUF6818" evidence="3">
    <location>
        <begin position="128"/>
        <end position="212"/>
    </location>
</feature>
<reference evidence="4 5" key="1">
    <citation type="submission" date="2018-09" db="EMBL/GenBank/DDBJ databases">
        <title>Genomic investigation of the strawberry pathogen Phytophthora fragariae indicates pathogenicity is determined by transcriptional variation in three key races.</title>
        <authorList>
            <person name="Adams T.M."/>
            <person name="Armitage A.D."/>
            <person name="Sobczyk M.K."/>
            <person name="Bates H.J."/>
            <person name="Dunwell J.M."/>
            <person name="Nellist C.F."/>
            <person name="Harrison R.J."/>
        </authorList>
    </citation>
    <scope>NUCLEOTIDE SEQUENCE [LARGE SCALE GENOMIC DNA]</scope>
    <source>
        <strain evidence="4 5">BC-23</strain>
    </source>
</reference>
<dbReference type="PANTHER" id="PTHR34409">
    <property type="entry name" value="SET DOMAIN-CONTAINING PROTEIN"/>
    <property type="match status" value="1"/>
</dbReference>
<dbReference type="Pfam" id="PF20681">
    <property type="entry name" value="DUF6818"/>
    <property type="match status" value="1"/>
</dbReference>
<dbReference type="InterPro" id="IPR049203">
    <property type="entry name" value="DUF6818"/>
</dbReference>
<organism evidence="4 5">
    <name type="scientific">Phytophthora fragariae</name>
    <dbReference type="NCBI Taxonomy" id="53985"/>
    <lineage>
        <taxon>Eukaryota</taxon>
        <taxon>Sar</taxon>
        <taxon>Stramenopiles</taxon>
        <taxon>Oomycota</taxon>
        <taxon>Peronosporomycetes</taxon>
        <taxon>Peronosporales</taxon>
        <taxon>Peronosporaceae</taxon>
        <taxon>Phytophthora</taxon>
    </lineage>
</organism>
<evidence type="ECO:0000259" key="2">
    <source>
        <dbReference type="Pfam" id="PF00856"/>
    </source>
</evidence>
<dbReference type="PANTHER" id="PTHR34409:SF1">
    <property type="entry name" value="MYB-LIKE DOMAIN-CONTAINING PROTEIN"/>
    <property type="match status" value="1"/>
</dbReference>
<comment type="caution">
    <text evidence="4">The sequence shown here is derived from an EMBL/GenBank/DDBJ whole genome shotgun (WGS) entry which is preliminary data.</text>
</comment>
<evidence type="ECO:0000259" key="3">
    <source>
        <dbReference type="Pfam" id="PF20681"/>
    </source>
</evidence>
<feature type="region of interest" description="Disordered" evidence="1">
    <location>
        <begin position="307"/>
        <end position="365"/>
    </location>
</feature>
<dbReference type="InterPro" id="IPR046341">
    <property type="entry name" value="SET_dom_sf"/>
</dbReference>
<feature type="region of interest" description="Disordered" evidence="1">
    <location>
        <begin position="228"/>
        <end position="262"/>
    </location>
</feature>
<evidence type="ECO:0000256" key="1">
    <source>
        <dbReference type="SAM" id="MobiDB-lite"/>
    </source>
</evidence>
<dbReference type="Proteomes" id="UP000476176">
    <property type="component" value="Unassembled WGS sequence"/>
</dbReference>
<feature type="compositionally biased region" description="Polar residues" evidence="1">
    <location>
        <begin position="338"/>
        <end position="351"/>
    </location>
</feature>
<dbReference type="InterPro" id="IPR001214">
    <property type="entry name" value="SET_dom"/>
</dbReference>
<dbReference type="Pfam" id="PF00856">
    <property type="entry name" value="SET"/>
    <property type="match status" value="1"/>
</dbReference>
<dbReference type="EMBL" id="QXGC01000010">
    <property type="protein sequence ID" value="KAE9255555.1"/>
    <property type="molecule type" value="Genomic_DNA"/>
</dbReference>
<dbReference type="CDD" id="cd08161">
    <property type="entry name" value="SET"/>
    <property type="match status" value="1"/>
</dbReference>
<dbReference type="SUPFAM" id="SSF82199">
    <property type="entry name" value="SET domain"/>
    <property type="match status" value="1"/>
</dbReference>
<accession>A0A6G0PV48</accession>
<name>A0A6G0PV48_9STRA</name>
<evidence type="ECO:0000313" key="5">
    <source>
        <dbReference type="Proteomes" id="UP000476176"/>
    </source>
</evidence>
<dbReference type="Gene3D" id="2.170.270.10">
    <property type="entry name" value="SET domain"/>
    <property type="match status" value="1"/>
</dbReference>
<sequence length="365" mass="40168">MRGLVATQAIPAGEVIGQYLGHVQLFGPPCRNAPANEGFWMHLKTRTTGNKYIGIDALEQGGLLRLLNNSCNAAARFHEDQTGGSLTVVGVTVRDVYPGEESGRRVGYHNYSLHELLLLCNVVEQYKPLGRNMLEDVALEYNSRRERGWLERDYDSLRRKFRNLYKKPTLSVIYSEISPKWRHIALAHDIQYAIEVKSGAHTSHDGFDRGQDDSHLLRDVDAVLAANDRNVTNDGDTAAEKGAADNEDLPESKNSANEDGGADKEDLQVFHVIFSQLAQTEPEESQDVTPRATATVITRHGTFDSSLANDVWSEDDEDGGSRGSQTDVQRAEGEASTPPISASAGSVSPTYVQGRRTHRCCTSSI</sequence>
<dbReference type="AlphaFoldDB" id="A0A6G0PV48"/>
<protein>
    <submittedName>
        <fullName evidence="4">Uncharacterized protein</fullName>
    </submittedName>
</protein>
<evidence type="ECO:0000313" key="4">
    <source>
        <dbReference type="EMBL" id="KAE9255555.1"/>
    </source>
</evidence>
<gene>
    <name evidence="4" type="ORF">PF004_g527</name>
</gene>
<feature type="domain" description="SET" evidence="2">
    <location>
        <begin position="2"/>
        <end position="101"/>
    </location>
</feature>